<dbReference type="InterPro" id="IPR001228">
    <property type="entry name" value="IspD"/>
</dbReference>
<dbReference type="NCBIfam" id="TIGR00453">
    <property type="entry name" value="ispD"/>
    <property type="match status" value="1"/>
</dbReference>
<comment type="similarity">
    <text evidence="3 7">Belongs to the IspD/TarI cytidylyltransferase family. IspD subfamily.</text>
</comment>
<dbReference type="InterPro" id="IPR029044">
    <property type="entry name" value="Nucleotide-diphossugar_trans"/>
</dbReference>
<dbReference type="CDD" id="cd02516">
    <property type="entry name" value="CDP-ME_synthetase"/>
    <property type="match status" value="1"/>
</dbReference>
<feature type="site" description="Transition state stabilizer" evidence="7">
    <location>
        <position position="28"/>
    </location>
</feature>
<proteinExistence type="inferred from homology"/>
<dbReference type="InterPro" id="IPR034683">
    <property type="entry name" value="IspD/TarI"/>
</dbReference>
<comment type="function">
    <text evidence="7">Catalyzes the formation of 4-diphosphocytidyl-2-C-methyl-D-erythritol from CTP and 2-C-methyl-D-erythritol 4-phosphate (MEP).</text>
</comment>
<evidence type="ECO:0000256" key="6">
    <source>
        <dbReference type="ARBA" id="ARBA00023229"/>
    </source>
</evidence>
<evidence type="ECO:0000313" key="8">
    <source>
        <dbReference type="EMBL" id="HFI90045.1"/>
    </source>
</evidence>
<organism evidence="8">
    <name type="scientific">Ignavibacterium album</name>
    <dbReference type="NCBI Taxonomy" id="591197"/>
    <lineage>
        <taxon>Bacteria</taxon>
        <taxon>Pseudomonadati</taxon>
        <taxon>Ignavibacteriota</taxon>
        <taxon>Ignavibacteria</taxon>
        <taxon>Ignavibacteriales</taxon>
        <taxon>Ignavibacteriaceae</taxon>
        <taxon>Ignavibacterium</taxon>
    </lineage>
</organism>
<evidence type="ECO:0000256" key="3">
    <source>
        <dbReference type="ARBA" id="ARBA00009789"/>
    </source>
</evidence>
<keyword evidence="5 7" id="KW-0548">Nucleotidyltransferase</keyword>
<dbReference type="Gene3D" id="3.90.550.10">
    <property type="entry name" value="Spore Coat Polysaccharide Biosynthesis Protein SpsA, Chain A"/>
    <property type="match status" value="1"/>
</dbReference>
<dbReference type="HAMAP" id="MF_00108">
    <property type="entry name" value="IspD"/>
    <property type="match status" value="1"/>
</dbReference>
<dbReference type="PANTHER" id="PTHR32125:SF4">
    <property type="entry name" value="2-C-METHYL-D-ERYTHRITOL 4-PHOSPHATE CYTIDYLYLTRANSFERASE, CHLOROPLASTIC"/>
    <property type="match status" value="1"/>
</dbReference>
<dbReference type="AlphaFoldDB" id="A0A7V2ZHL6"/>
<comment type="catalytic activity">
    <reaction evidence="1 7">
        <text>2-C-methyl-D-erythritol 4-phosphate + CTP + H(+) = 4-CDP-2-C-methyl-D-erythritol + diphosphate</text>
        <dbReference type="Rhea" id="RHEA:13429"/>
        <dbReference type="ChEBI" id="CHEBI:15378"/>
        <dbReference type="ChEBI" id="CHEBI:33019"/>
        <dbReference type="ChEBI" id="CHEBI:37563"/>
        <dbReference type="ChEBI" id="CHEBI:57823"/>
        <dbReference type="ChEBI" id="CHEBI:58262"/>
        <dbReference type="EC" id="2.7.7.60"/>
    </reaction>
</comment>
<keyword evidence="4 7" id="KW-0808">Transferase</keyword>
<reference evidence="8" key="1">
    <citation type="journal article" date="2020" name="mSystems">
        <title>Genome- and Community-Level Interaction Insights into Carbon Utilization and Element Cycling Functions of Hydrothermarchaeota in Hydrothermal Sediment.</title>
        <authorList>
            <person name="Zhou Z."/>
            <person name="Liu Y."/>
            <person name="Xu W."/>
            <person name="Pan J."/>
            <person name="Luo Z.H."/>
            <person name="Li M."/>
        </authorList>
    </citation>
    <scope>NUCLEOTIDE SEQUENCE [LARGE SCALE GENOMIC DNA]</scope>
    <source>
        <strain evidence="8">SpSt-479</strain>
    </source>
</reference>
<comment type="pathway">
    <text evidence="2 7">Isoprenoid biosynthesis; isopentenyl diphosphate biosynthesis via DXP pathway; isopentenyl diphosphate from 1-deoxy-D-xylulose 5-phosphate: step 2/6.</text>
</comment>
<gene>
    <name evidence="7 8" type="primary">ispD</name>
    <name evidence="8" type="ORF">ENS31_00785</name>
</gene>
<keyword evidence="6 7" id="KW-0414">Isoprene biosynthesis</keyword>
<dbReference type="InterPro" id="IPR050088">
    <property type="entry name" value="IspD/TarI_cytidylyltransf_bact"/>
</dbReference>
<dbReference type="EMBL" id="DSUJ01000002">
    <property type="protein sequence ID" value="HFI90045.1"/>
    <property type="molecule type" value="Genomic_DNA"/>
</dbReference>
<evidence type="ECO:0000256" key="2">
    <source>
        <dbReference type="ARBA" id="ARBA00004787"/>
    </source>
</evidence>
<feature type="site" description="Transition state stabilizer" evidence="7">
    <location>
        <position position="15"/>
    </location>
</feature>
<dbReference type="UniPathway" id="UPA00056">
    <property type="reaction ID" value="UER00093"/>
</dbReference>
<evidence type="ECO:0000256" key="5">
    <source>
        <dbReference type="ARBA" id="ARBA00022695"/>
    </source>
</evidence>
<accession>A0A7V2ZHL6</accession>
<dbReference type="GO" id="GO:0050518">
    <property type="term" value="F:2-C-methyl-D-erythritol 4-phosphate cytidylyltransferase activity"/>
    <property type="evidence" value="ECO:0007669"/>
    <property type="project" value="UniProtKB-UniRule"/>
</dbReference>
<feature type="site" description="Positions MEP for the nucleophilic attack" evidence="7">
    <location>
        <position position="215"/>
    </location>
</feature>
<dbReference type="EC" id="2.7.7.60" evidence="7"/>
<dbReference type="SUPFAM" id="SSF53448">
    <property type="entry name" value="Nucleotide-diphospho-sugar transferases"/>
    <property type="match status" value="1"/>
</dbReference>
<sequence length="230" mass="25790">MKVIAIIPAGGKGLRAGSADKKSIATPKQYLKINNKELIAYTLEKFQHNKSINRIIIAAEPNYFDLLIGIVKKYKLTKVNLIVEGGETRQHSVFNALLSSDADKNDLIVVHDAARPLIPANVLSAAIETAKEKGNALVCIKAKDTLIKAKKYVEEYLNRDEVYYVQTPQIFKYRDLLSAMSRAFKENFIGTDESILVKKLGKKINIVEGSVFNFKVTTKEDIEMFEKLVL</sequence>
<evidence type="ECO:0000256" key="7">
    <source>
        <dbReference type="HAMAP-Rule" id="MF_00108"/>
    </source>
</evidence>
<feature type="site" description="Positions MEP for the nucleophilic attack" evidence="7">
    <location>
        <position position="159"/>
    </location>
</feature>
<evidence type="ECO:0000256" key="4">
    <source>
        <dbReference type="ARBA" id="ARBA00022679"/>
    </source>
</evidence>
<dbReference type="PROSITE" id="PS01295">
    <property type="entry name" value="ISPD"/>
    <property type="match status" value="1"/>
</dbReference>
<dbReference type="GO" id="GO:0019288">
    <property type="term" value="P:isopentenyl diphosphate biosynthetic process, methylerythritol 4-phosphate pathway"/>
    <property type="evidence" value="ECO:0007669"/>
    <property type="project" value="UniProtKB-UniRule"/>
</dbReference>
<evidence type="ECO:0000256" key="1">
    <source>
        <dbReference type="ARBA" id="ARBA00001282"/>
    </source>
</evidence>
<dbReference type="PANTHER" id="PTHR32125">
    <property type="entry name" value="2-C-METHYL-D-ERYTHRITOL 4-PHOSPHATE CYTIDYLYLTRANSFERASE, CHLOROPLASTIC"/>
    <property type="match status" value="1"/>
</dbReference>
<dbReference type="FunFam" id="3.90.550.10:FF:000003">
    <property type="entry name" value="2-C-methyl-D-erythritol 4-phosphate cytidylyltransferase"/>
    <property type="match status" value="1"/>
</dbReference>
<protein>
    <recommendedName>
        <fullName evidence="7">2-C-methyl-D-erythritol 4-phosphate cytidylyltransferase</fullName>
        <ecNumber evidence="7">2.7.7.60</ecNumber>
    </recommendedName>
    <alternativeName>
        <fullName evidence="7">4-diphosphocytidyl-2C-methyl-D-erythritol synthase</fullName>
    </alternativeName>
    <alternativeName>
        <fullName evidence="7">MEP cytidylyltransferase</fullName>
        <shortName evidence="7">MCT</shortName>
    </alternativeName>
</protein>
<name>A0A7V2ZHL6_9BACT</name>
<comment type="caution">
    <text evidence="8">The sequence shown here is derived from an EMBL/GenBank/DDBJ whole genome shotgun (WGS) entry which is preliminary data.</text>
</comment>
<dbReference type="Pfam" id="PF01128">
    <property type="entry name" value="IspD"/>
    <property type="match status" value="1"/>
</dbReference>
<dbReference type="InterPro" id="IPR018294">
    <property type="entry name" value="ISPD_synthase_CS"/>
</dbReference>